<name>A0AAP0KP39_9MAGN</name>
<dbReference type="EMBL" id="JBBNAE010000001">
    <property type="protein sequence ID" value="KAK9156126.1"/>
    <property type="molecule type" value="Genomic_DNA"/>
</dbReference>
<dbReference type="InterPro" id="IPR032675">
    <property type="entry name" value="LRR_dom_sf"/>
</dbReference>
<dbReference type="SUPFAM" id="SSF81383">
    <property type="entry name" value="F-box domain"/>
    <property type="match status" value="1"/>
</dbReference>
<dbReference type="Proteomes" id="UP001417504">
    <property type="component" value="Unassembled WGS sequence"/>
</dbReference>
<feature type="domain" description="F-box" evidence="1">
    <location>
        <begin position="24"/>
        <end position="64"/>
    </location>
</feature>
<dbReference type="Pfam" id="PF24758">
    <property type="entry name" value="LRR_At5g56370"/>
    <property type="match status" value="1"/>
</dbReference>
<evidence type="ECO:0000313" key="3">
    <source>
        <dbReference type="EMBL" id="KAK9156126.1"/>
    </source>
</evidence>
<accession>A0AAP0KP39</accession>
<gene>
    <name evidence="3" type="ORF">Sjap_003606</name>
</gene>
<dbReference type="PANTHER" id="PTHR31900:SF30">
    <property type="entry name" value="SUPERFAMILY PROTEIN, PUTATIVE-RELATED"/>
    <property type="match status" value="1"/>
</dbReference>
<keyword evidence="4" id="KW-1185">Reference proteome</keyword>
<evidence type="ECO:0000313" key="4">
    <source>
        <dbReference type="Proteomes" id="UP001417504"/>
    </source>
</evidence>
<sequence>MATSTDSKNFINGGEEDQDRLSNLSNDILHDIFSRLNPKYSVQASILGRRWRHLWRSLPNLNFKSDNPPQKSFLGFLNQVLIQSRDTSVDIQSFHLCYKDEAIPRDVFSTWVFAAVVRNVERLAIELPLEKGPVQLPWCLFNSKSLVNFDLGFGHEYPQFVLPSLIDFPKLKSLRLRNVAFVEDVAITRLVSSCPSLEKLVMVVGGVSFGELLIVAPKLEKLRLTLTRYSKAVEGFAIKLRTPNLKNFCWDGYRAEVPQQMPDRIGVATIGMHLEFHKKIGVPFKAIKMSEYRRKKFVRLATKLAEAARDAQSLLLCGRIVEEQFSLANTEECWELQMSKECLLRHLKFVTVEGVVGCVNEFKLLEFLLKYAVALDKVTINEKLPNKERELINLRKKLMEIPRASPKDVFRLEQ</sequence>
<dbReference type="InterPro" id="IPR050232">
    <property type="entry name" value="FBL13/AtMIF1-like"/>
</dbReference>
<reference evidence="3 4" key="1">
    <citation type="submission" date="2024-01" db="EMBL/GenBank/DDBJ databases">
        <title>Genome assemblies of Stephania.</title>
        <authorList>
            <person name="Yang L."/>
        </authorList>
    </citation>
    <scope>NUCLEOTIDE SEQUENCE [LARGE SCALE GENOMIC DNA]</scope>
    <source>
        <strain evidence="3">QJT</strain>
        <tissue evidence="3">Leaf</tissue>
    </source>
</reference>
<dbReference type="InterPro" id="IPR001810">
    <property type="entry name" value="F-box_dom"/>
</dbReference>
<evidence type="ECO:0000259" key="1">
    <source>
        <dbReference type="SMART" id="SM00256"/>
    </source>
</evidence>
<protein>
    <recommendedName>
        <fullName evidence="5">F-box protein</fullName>
    </recommendedName>
</protein>
<organism evidence="3 4">
    <name type="scientific">Stephania japonica</name>
    <dbReference type="NCBI Taxonomy" id="461633"/>
    <lineage>
        <taxon>Eukaryota</taxon>
        <taxon>Viridiplantae</taxon>
        <taxon>Streptophyta</taxon>
        <taxon>Embryophyta</taxon>
        <taxon>Tracheophyta</taxon>
        <taxon>Spermatophyta</taxon>
        <taxon>Magnoliopsida</taxon>
        <taxon>Ranunculales</taxon>
        <taxon>Menispermaceae</taxon>
        <taxon>Menispermoideae</taxon>
        <taxon>Cissampelideae</taxon>
        <taxon>Stephania</taxon>
    </lineage>
</organism>
<dbReference type="InterPro" id="IPR006566">
    <property type="entry name" value="FBD"/>
</dbReference>
<dbReference type="SUPFAM" id="SSF52047">
    <property type="entry name" value="RNI-like"/>
    <property type="match status" value="1"/>
</dbReference>
<dbReference type="PANTHER" id="PTHR31900">
    <property type="entry name" value="F-BOX/RNI SUPERFAMILY PROTEIN-RELATED"/>
    <property type="match status" value="1"/>
</dbReference>
<comment type="caution">
    <text evidence="3">The sequence shown here is derived from an EMBL/GenBank/DDBJ whole genome shotgun (WGS) entry which is preliminary data.</text>
</comment>
<dbReference type="SMART" id="SM00579">
    <property type="entry name" value="FBD"/>
    <property type="match status" value="1"/>
</dbReference>
<dbReference type="Pfam" id="PF00646">
    <property type="entry name" value="F-box"/>
    <property type="match status" value="1"/>
</dbReference>
<dbReference type="InterPro" id="IPR055411">
    <property type="entry name" value="LRR_FXL15/At3g58940/PEG3-like"/>
</dbReference>
<dbReference type="Pfam" id="PF08387">
    <property type="entry name" value="FBD"/>
    <property type="match status" value="1"/>
</dbReference>
<evidence type="ECO:0008006" key="5">
    <source>
        <dbReference type="Google" id="ProtNLM"/>
    </source>
</evidence>
<dbReference type="AlphaFoldDB" id="A0AAP0KP39"/>
<evidence type="ECO:0000259" key="2">
    <source>
        <dbReference type="SMART" id="SM00579"/>
    </source>
</evidence>
<dbReference type="Gene3D" id="3.80.10.10">
    <property type="entry name" value="Ribonuclease Inhibitor"/>
    <property type="match status" value="1"/>
</dbReference>
<proteinExistence type="predicted"/>
<dbReference type="SMART" id="SM00256">
    <property type="entry name" value="FBOX"/>
    <property type="match status" value="1"/>
</dbReference>
<dbReference type="InterPro" id="IPR036047">
    <property type="entry name" value="F-box-like_dom_sf"/>
</dbReference>
<feature type="domain" description="FBD" evidence="2">
    <location>
        <begin position="341"/>
        <end position="413"/>
    </location>
</feature>